<dbReference type="STRING" id="1054147.F4PMJ2"/>
<evidence type="ECO:0000259" key="1">
    <source>
        <dbReference type="Pfam" id="PF01926"/>
    </source>
</evidence>
<dbReference type="PROSITE" id="PS00675">
    <property type="entry name" value="SIGMA54_INTERACT_1"/>
    <property type="match status" value="1"/>
</dbReference>
<feature type="domain" description="G" evidence="1">
    <location>
        <begin position="26"/>
        <end position="159"/>
    </location>
</feature>
<dbReference type="PANTHER" id="PTHR32046:SF12">
    <property type="entry name" value="AIG1-TYPE G DOMAIN-CONTAINING PROTEIN"/>
    <property type="match status" value="1"/>
</dbReference>
<dbReference type="SUPFAM" id="SSF52540">
    <property type="entry name" value="P-loop containing nucleoside triphosphate hydrolases"/>
    <property type="match status" value="1"/>
</dbReference>
<dbReference type="GO" id="GO:0005525">
    <property type="term" value="F:GTP binding"/>
    <property type="evidence" value="ECO:0007669"/>
    <property type="project" value="InterPro"/>
</dbReference>
<dbReference type="Gene3D" id="3.40.50.300">
    <property type="entry name" value="P-loop containing nucleotide triphosphate hydrolases"/>
    <property type="match status" value="1"/>
</dbReference>
<evidence type="ECO:0000313" key="3">
    <source>
        <dbReference type="Proteomes" id="UP000007797"/>
    </source>
</evidence>
<evidence type="ECO:0000313" key="2">
    <source>
        <dbReference type="EMBL" id="EGG23639.1"/>
    </source>
</evidence>
<proteinExistence type="predicted"/>
<name>F4PMJ2_CACFS</name>
<dbReference type="InterPro" id="IPR027417">
    <property type="entry name" value="P-loop_NTPase"/>
</dbReference>
<dbReference type="CDD" id="cd00882">
    <property type="entry name" value="Ras_like_GTPase"/>
    <property type="match status" value="1"/>
</dbReference>
<dbReference type="Proteomes" id="UP000007797">
    <property type="component" value="Unassembled WGS sequence"/>
</dbReference>
<sequence>MISSLTSSVNFRKNRETLFGKPAHHRILVIGETGSGKSTFINTVGNYFTNGKCSNPNVFIPTTNLQQNQMMNIKHTENLDSCSTESQTTRCSTYTFEKGNSYYYFIDSPGFNDTAGKEKDQENIMHILATIMAEETITCIIIVINGTQIRMTEQLRYVIDCFKGNLPADLFDNILVVFTKCAEGESSFRISELDIPGVEDDGRSYCMNNSGFGPTLYNQCKPEYQKARSNSWHDSMKTIDDLIGVIHALNIKPATSFKKIHKKRMRITEDIHNLVLKMLSLNDINDKLKKSSLSFNDDLDVQVERYEFEDSPNLNLLCSTCNKSCKVCSFNTPIISLCSNINLVSGTCKSCACSSKVHYHSHKEIVLVKRTIRYLLEHRETNEIVITKKLTKILKPTEEADKKISSASNKSKEINDKKSLLEANMQEKATLIDDLVAMITKFKKLCPGLNHVREMQEMVDLLAKKYNESGHKTYQATPLEFDTVIREIQEDLIGKLKTLFSVDQINYK</sequence>
<organism evidence="2 3">
    <name type="scientific">Cavenderia fasciculata</name>
    <name type="common">Slime mold</name>
    <name type="synonym">Dictyostelium fasciculatum</name>
    <dbReference type="NCBI Taxonomy" id="261658"/>
    <lineage>
        <taxon>Eukaryota</taxon>
        <taxon>Amoebozoa</taxon>
        <taxon>Evosea</taxon>
        <taxon>Eumycetozoa</taxon>
        <taxon>Dictyostelia</taxon>
        <taxon>Acytosteliales</taxon>
        <taxon>Cavenderiaceae</taxon>
        <taxon>Cavenderia</taxon>
    </lineage>
</organism>
<dbReference type="KEGG" id="dfa:DFA_05773"/>
<accession>F4PMJ2</accession>
<dbReference type="PANTHER" id="PTHR32046">
    <property type="entry name" value="G DOMAIN-CONTAINING PROTEIN"/>
    <property type="match status" value="1"/>
</dbReference>
<gene>
    <name evidence="2" type="primary">DD8-14</name>
    <name evidence="2" type="ORF">DFA_05773</name>
</gene>
<dbReference type="InterPro" id="IPR006073">
    <property type="entry name" value="GTP-bd"/>
</dbReference>
<dbReference type="AlphaFoldDB" id="F4PMJ2"/>
<dbReference type="RefSeq" id="XP_004361490.1">
    <property type="nucleotide sequence ID" value="XM_004361433.1"/>
</dbReference>
<dbReference type="EMBL" id="GL883008">
    <property type="protein sequence ID" value="EGG23639.1"/>
    <property type="molecule type" value="Genomic_DNA"/>
</dbReference>
<dbReference type="Pfam" id="PF01926">
    <property type="entry name" value="MMR_HSR1"/>
    <property type="match status" value="1"/>
</dbReference>
<protein>
    <submittedName>
        <fullName evidence="2">AAA ATPase domain-containing protein</fullName>
    </submittedName>
</protein>
<dbReference type="OMA" id="KTCCEIC"/>
<dbReference type="GeneID" id="14875787"/>
<dbReference type="OrthoDB" id="2386367at2759"/>
<reference evidence="3" key="1">
    <citation type="journal article" date="2011" name="Genome Res.">
        <title>Phylogeny-wide analysis of social amoeba genomes highlights ancient origins for complex intercellular communication.</title>
        <authorList>
            <person name="Heidel A.J."/>
            <person name="Lawal H.M."/>
            <person name="Felder M."/>
            <person name="Schilde C."/>
            <person name="Helps N.R."/>
            <person name="Tunggal B."/>
            <person name="Rivero F."/>
            <person name="John U."/>
            <person name="Schleicher M."/>
            <person name="Eichinger L."/>
            <person name="Platzer M."/>
            <person name="Noegel A.A."/>
            <person name="Schaap P."/>
            <person name="Gloeckner G."/>
        </authorList>
    </citation>
    <scope>NUCLEOTIDE SEQUENCE [LARGE SCALE GENOMIC DNA]</scope>
    <source>
        <strain evidence="3">SH3</strain>
    </source>
</reference>
<dbReference type="InterPro" id="IPR025662">
    <property type="entry name" value="Sigma_54_int_dom_ATP-bd_1"/>
</dbReference>
<keyword evidence="3" id="KW-1185">Reference proteome</keyword>